<dbReference type="SMART" id="SM00850">
    <property type="entry name" value="LytTR"/>
    <property type="match status" value="1"/>
</dbReference>
<keyword evidence="3" id="KW-1185">Reference proteome</keyword>
<comment type="caution">
    <text evidence="2">The sequence shown here is derived from an EMBL/GenBank/DDBJ whole genome shotgun (WGS) entry which is preliminary data.</text>
</comment>
<reference evidence="2 3" key="1">
    <citation type="submission" date="2018-07" db="EMBL/GenBank/DDBJ databases">
        <title>Genomic Encyclopedia of Type Strains, Phase IV (KMG-IV): sequencing the most valuable type-strain genomes for metagenomic binning, comparative biology and taxonomic classification.</title>
        <authorList>
            <person name="Goeker M."/>
        </authorList>
    </citation>
    <scope>NUCLEOTIDE SEQUENCE [LARGE SCALE GENOMIC DNA]</scope>
    <source>
        <strain evidence="2 3">DSM 27016</strain>
    </source>
</reference>
<evidence type="ECO:0000259" key="1">
    <source>
        <dbReference type="PROSITE" id="PS50930"/>
    </source>
</evidence>
<gene>
    <name evidence="2" type="ORF">DFR58_111116</name>
</gene>
<organism evidence="2 3">
    <name type="scientific">Anaerobacterium chartisolvens</name>
    <dbReference type="NCBI Taxonomy" id="1297424"/>
    <lineage>
        <taxon>Bacteria</taxon>
        <taxon>Bacillati</taxon>
        <taxon>Bacillota</taxon>
        <taxon>Clostridia</taxon>
        <taxon>Eubacteriales</taxon>
        <taxon>Oscillospiraceae</taxon>
        <taxon>Anaerobacterium</taxon>
    </lineage>
</organism>
<sequence>MNLKIVIEELEDGEEDQIIIKCREMSDELLHMLAMLKSQGAVTAYDGNEIHRVQPKEIYYIEVVDNKTFLYCEDKVLDSKQKLYELESCLSNSDFLRVSKSVLLNLSKIKSLSPALSGRFEATLVNNEKIIISRQYVCDLKKMLGI</sequence>
<dbReference type="InterPro" id="IPR046947">
    <property type="entry name" value="LytR-like"/>
</dbReference>
<dbReference type="GO" id="GO:0003677">
    <property type="term" value="F:DNA binding"/>
    <property type="evidence" value="ECO:0007669"/>
    <property type="project" value="InterPro"/>
</dbReference>
<name>A0A369B482_9FIRM</name>
<dbReference type="GO" id="GO:0000156">
    <property type="term" value="F:phosphorelay response regulator activity"/>
    <property type="evidence" value="ECO:0007669"/>
    <property type="project" value="InterPro"/>
</dbReference>
<dbReference type="EMBL" id="QPJT01000011">
    <property type="protein sequence ID" value="RCX16370.1"/>
    <property type="molecule type" value="Genomic_DNA"/>
</dbReference>
<dbReference type="AlphaFoldDB" id="A0A369B482"/>
<evidence type="ECO:0000313" key="3">
    <source>
        <dbReference type="Proteomes" id="UP000253034"/>
    </source>
</evidence>
<dbReference type="Proteomes" id="UP000253034">
    <property type="component" value="Unassembled WGS sequence"/>
</dbReference>
<dbReference type="InterPro" id="IPR007492">
    <property type="entry name" value="LytTR_DNA-bd_dom"/>
</dbReference>
<accession>A0A369B482</accession>
<feature type="domain" description="HTH LytTR-type" evidence="1">
    <location>
        <begin position="42"/>
        <end position="146"/>
    </location>
</feature>
<evidence type="ECO:0000313" key="2">
    <source>
        <dbReference type="EMBL" id="RCX16370.1"/>
    </source>
</evidence>
<proteinExistence type="predicted"/>
<dbReference type="Gene3D" id="2.40.50.1020">
    <property type="entry name" value="LytTr DNA-binding domain"/>
    <property type="match status" value="1"/>
</dbReference>
<dbReference type="RefSeq" id="WP_341457399.1">
    <property type="nucleotide sequence ID" value="NZ_QPJT01000011.1"/>
</dbReference>
<dbReference type="PANTHER" id="PTHR37299">
    <property type="entry name" value="TRANSCRIPTIONAL REGULATOR-RELATED"/>
    <property type="match status" value="1"/>
</dbReference>
<dbReference type="Pfam" id="PF04397">
    <property type="entry name" value="LytTR"/>
    <property type="match status" value="1"/>
</dbReference>
<dbReference type="PANTHER" id="PTHR37299:SF4">
    <property type="entry name" value="TRANSCRIPTIONAL REGULATOR"/>
    <property type="match status" value="1"/>
</dbReference>
<dbReference type="PROSITE" id="PS50930">
    <property type="entry name" value="HTH_LYTTR"/>
    <property type="match status" value="1"/>
</dbReference>
<protein>
    <submittedName>
        <fullName evidence="2">LytTR family transcriptional regulator</fullName>
    </submittedName>
</protein>